<dbReference type="AlphaFoldDB" id="A0A9W4KGN1"/>
<organism evidence="1 2">
    <name type="scientific">Penicillium egyptiacum</name>
    <dbReference type="NCBI Taxonomy" id="1303716"/>
    <lineage>
        <taxon>Eukaryota</taxon>
        <taxon>Fungi</taxon>
        <taxon>Dikarya</taxon>
        <taxon>Ascomycota</taxon>
        <taxon>Pezizomycotina</taxon>
        <taxon>Eurotiomycetes</taxon>
        <taxon>Eurotiomycetidae</taxon>
        <taxon>Eurotiales</taxon>
        <taxon>Aspergillaceae</taxon>
        <taxon>Penicillium</taxon>
    </lineage>
</organism>
<accession>A0A9W4KGN1</accession>
<protein>
    <recommendedName>
        <fullName evidence="3">BTB domain-containing protein</fullName>
    </recommendedName>
</protein>
<dbReference type="Gene3D" id="3.30.710.10">
    <property type="entry name" value="Potassium Channel Kv1.1, Chain A"/>
    <property type="match status" value="1"/>
</dbReference>
<gene>
    <name evidence="1" type="ORF">PEGY_LOCUS4853</name>
</gene>
<dbReference type="Proteomes" id="UP001154252">
    <property type="component" value="Unassembled WGS sequence"/>
</dbReference>
<dbReference type="InterPro" id="IPR011333">
    <property type="entry name" value="SKP1/BTB/POZ_sf"/>
</dbReference>
<reference evidence="1" key="1">
    <citation type="submission" date="2021-07" db="EMBL/GenBank/DDBJ databases">
        <authorList>
            <person name="Branca A.L. A."/>
        </authorList>
    </citation>
    <scope>NUCLEOTIDE SEQUENCE</scope>
</reference>
<comment type="caution">
    <text evidence="1">The sequence shown here is derived from an EMBL/GenBank/DDBJ whole genome shotgun (WGS) entry which is preliminary data.</text>
</comment>
<dbReference type="EMBL" id="CAJVRC010000863">
    <property type="protein sequence ID" value="CAG8898005.1"/>
    <property type="molecule type" value="Genomic_DNA"/>
</dbReference>
<dbReference type="OrthoDB" id="268428at2759"/>
<proteinExistence type="predicted"/>
<evidence type="ECO:0008006" key="3">
    <source>
        <dbReference type="Google" id="ProtNLM"/>
    </source>
</evidence>
<sequence length="356" mass="41976">MGFTFAIPNDMTLIVIEEPSENRDRKIKTALFHLDRSKLIESSPYFQRMFTPRWERTENHNPTLRGDTIKAMEVMLGSIHGVDIKPESVSVADVWYTIRACNRYLLDPKKLMNWFARWIKYIHEKQPEMWKDWDVNRQLLFPCLFFDHATAFQHISKRLVYTTPGHITEMAPTDSPSFEPMHMPAIVMQQLTAARGRLRTILQRSLFEDVNVMIDHARCDCAAQNIFSYMRELHRIGVKPLDSDIHKNCVLDILNRLANFDEDKMADRDPWVPTCEACSHSWKRLVGHAQRHVQNYFDGLCLDCMKNQPNENSEYWAFGTPRYEYDGTCRISHGEPTWYFSFMGRRDRSQCRMQPE</sequence>
<evidence type="ECO:0000313" key="1">
    <source>
        <dbReference type="EMBL" id="CAG8898005.1"/>
    </source>
</evidence>
<dbReference type="SUPFAM" id="SSF54695">
    <property type="entry name" value="POZ domain"/>
    <property type="match status" value="1"/>
</dbReference>
<name>A0A9W4KGN1_9EURO</name>
<keyword evidence="2" id="KW-1185">Reference proteome</keyword>
<evidence type="ECO:0000313" key="2">
    <source>
        <dbReference type="Proteomes" id="UP001154252"/>
    </source>
</evidence>